<evidence type="ECO:0000256" key="6">
    <source>
        <dbReference type="HAMAP-Rule" id="MF_00074"/>
    </source>
</evidence>
<evidence type="ECO:0000256" key="2">
    <source>
        <dbReference type="ARBA" id="ARBA00022552"/>
    </source>
</evidence>
<evidence type="ECO:0000256" key="4">
    <source>
        <dbReference type="ARBA" id="ARBA00022679"/>
    </source>
</evidence>
<accession>A0AA37WNL9</accession>
<feature type="binding site" evidence="6">
    <location>
        <position position="85"/>
    </location>
    <ligand>
        <name>S-adenosyl-L-methionine</name>
        <dbReference type="ChEBI" id="CHEBI:59789"/>
    </ligand>
</feature>
<evidence type="ECO:0000256" key="5">
    <source>
        <dbReference type="ARBA" id="ARBA00022691"/>
    </source>
</evidence>
<comment type="caution">
    <text evidence="7">The sequence shown here is derived from an EMBL/GenBank/DDBJ whole genome shotgun (WGS) entry which is preliminary data.</text>
</comment>
<dbReference type="EMBL" id="BSPD01000103">
    <property type="protein sequence ID" value="GLS28219.1"/>
    <property type="molecule type" value="Genomic_DNA"/>
</dbReference>
<dbReference type="InterPro" id="IPR003682">
    <property type="entry name" value="rRNA_ssu_MeTfrase_G"/>
</dbReference>
<feature type="binding site" evidence="6">
    <location>
        <begin position="131"/>
        <end position="132"/>
    </location>
    <ligand>
        <name>S-adenosyl-L-methionine</name>
        <dbReference type="ChEBI" id="CHEBI:59789"/>
    </ligand>
</feature>
<evidence type="ECO:0000256" key="1">
    <source>
        <dbReference type="ARBA" id="ARBA00022490"/>
    </source>
</evidence>
<comment type="catalytic activity">
    <reaction evidence="6">
        <text>guanosine(527) in 16S rRNA + S-adenosyl-L-methionine = N(7)-methylguanosine(527) in 16S rRNA + S-adenosyl-L-homocysteine</text>
        <dbReference type="Rhea" id="RHEA:42732"/>
        <dbReference type="Rhea" id="RHEA-COMP:10209"/>
        <dbReference type="Rhea" id="RHEA-COMP:10210"/>
        <dbReference type="ChEBI" id="CHEBI:57856"/>
        <dbReference type="ChEBI" id="CHEBI:59789"/>
        <dbReference type="ChEBI" id="CHEBI:74269"/>
        <dbReference type="ChEBI" id="CHEBI:74480"/>
        <dbReference type="EC" id="2.1.1.170"/>
    </reaction>
</comment>
<reference evidence="7 8" key="1">
    <citation type="journal article" date="2014" name="Int. J. Syst. Evol. Microbiol.">
        <title>Complete genome sequence of Corynebacterium casei LMG S-19264T (=DSM 44701T), isolated from a smear-ripened cheese.</title>
        <authorList>
            <consortium name="US DOE Joint Genome Institute (JGI-PGF)"/>
            <person name="Walter F."/>
            <person name="Albersmeier A."/>
            <person name="Kalinowski J."/>
            <person name="Ruckert C."/>
        </authorList>
    </citation>
    <scope>NUCLEOTIDE SEQUENCE [LARGE SCALE GENOMIC DNA]</scope>
    <source>
        <strain evidence="7 8">NBRC 110095</strain>
    </source>
</reference>
<dbReference type="Proteomes" id="UP001156870">
    <property type="component" value="Unassembled WGS sequence"/>
</dbReference>
<keyword evidence="1 6" id="KW-0963">Cytoplasm</keyword>
<dbReference type="HAMAP" id="MF_00074">
    <property type="entry name" value="16SrRNA_methyltr_G"/>
    <property type="match status" value="1"/>
</dbReference>
<gene>
    <name evidence="6 7" type="primary">rsmG</name>
    <name evidence="7" type="ORF">GCM10007877_39380</name>
</gene>
<dbReference type="EC" id="2.1.1.170" evidence="6"/>
<comment type="similarity">
    <text evidence="6">Belongs to the methyltransferase superfamily. RNA methyltransferase RsmG family.</text>
</comment>
<comment type="function">
    <text evidence="6">Specifically methylates the N7 position of guanine in position 527 of 16S rRNA.</text>
</comment>
<dbReference type="GO" id="GO:0070043">
    <property type="term" value="F:rRNA (guanine-N7-)-methyltransferase activity"/>
    <property type="evidence" value="ECO:0007669"/>
    <property type="project" value="UniProtKB-UniRule"/>
</dbReference>
<dbReference type="InterPro" id="IPR029063">
    <property type="entry name" value="SAM-dependent_MTases_sf"/>
</dbReference>
<keyword evidence="2 6" id="KW-0698">rRNA processing</keyword>
<keyword evidence="3 6" id="KW-0489">Methyltransferase</keyword>
<dbReference type="Pfam" id="PF02527">
    <property type="entry name" value="GidB"/>
    <property type="match status" value="1"/>
</dbReference>
<keyword evidence="5 6" id="KW-0949">S-adenosyl-L-methionine</keyword>
<dbReference type="CDD" id="cd02440">
    <property type="entry name" value="AdoMet_MTases"/>
    <property type="match status" value="1"/>
</dbReference>
<feature type="binding site" evidence="6">
    <location>
        <position position="146"/>
    </location>
    <ligand>
        <name>S-adenosyl-L-methionine</name>
        <dbReference type="ChEBI" id="CHEBI:59789"/>
    </ligand>
</feature>
<feature type="binding site" evidence="6">
    <location>
        <position position="80"/>
    </location>
    <ligand>
        <name>S-adenosyl-L-methionine</name>
        <dbReference type="ChEBI" id="CHEBI:59789"/>
    </ligand>
</feature>
<evidence type="ECO:0000313" key="8">
    <source>
        <dbReference type="Proteomes" id="UP001156870"/>
    </source>
</evidence>
<dbReference type="NCBIfam" id="TIGR00138">
    <property type="entry name" value="rsmG_gidB"/>
    <property type="match status" value="1"/>
</dbReference>
<dbReference type="PANTHER" id="PTHR31760">
    <property type="entry name" value="S-ADENOSYL-L-METHIONINE-DEPENDENT METHYLTRANSFERASES SUPERFAMILY PROTEIN"/>
    <property type="match status" value="1"/>
</dbReference>
<dbReference type="AlphaFoldDB" id="A0AA37WNL9"/>
<evidence type="ECO:0000256" key="3">
    <source>
        <dbReference type="ARBA" id="ARBA00022603"/>
    </source>
</evidence>
<sequence length="214" mass="24454">MTQHDLKKRLEQGALQMQIELSTAQVDLLIQYVTLFHKWNKTYNLSAIRNIEEVVDRHILDSLSVFAYLPQGAQRFIDVGTGGGLPGIPLAIVRPDMQVTMLDSNGKKTRFLFQVLLELGLKNAAVVNERVERYQPDMLFDGVISRAFASLWDMVSGCEHLLHCEGFFWAMKGVYPQSEIEELPERFQLEQSYEIQVARCDGQRHLLKLSKQSA</sequence>
<evidence type="ECO:0000313" key="7">
    <source>
        <dbReference type="EMBL" id="GLS28219.1"/>
    </source>
</evidence>
<keyword evidence="8" id="KW-1185">Reference proteome</keyword>
<keyword evidence="4 6" id="KW-0808">Transferase</keyword>
<dbReference type="PANTHER" id="PTHR31760:SF0">
    <property type="entry name" value="S-ADENOSYL-L-METHIONINE-DEPENDENT METHYLTRANSFERASES SUPERFAMILY PROTEIN"/>
    <property type="match status" value="1"/>
</dbReference>
<dbReference type="SUPFAM" id="SSF53335">
    <property type="entry name" value="S-adenosyl-L-methionine-dependent methyltransferases"/>
    <property type="match status" value="1"/>
</dbReference>
<comment type="caution">
    <text evidence="6">Lacks conserved residue(s) required for the propagation of feature annotation.</text>
</comment>
<protein>
    <recommendedName>
        <fullName evidence="6">Ribosomal RNA small subunit methyltransferase G</fullName>
        <ecNumber evidence="6">2.1.1.170</ecNumber>
    </recommendedName>
    <alternativeName>
        <fullName evidence="6">16S rRNA 7-methylguanosine methyltransferase</fullName>
        <shortName evidence="6">16S rRNA m7G methyltransferase</shortName>
    </alternativeName>
</protein>
<dbReference type="PIRSF" id="PIRSF003078">
    <property type="entry name" value="GidB"/>
    <property type="match status" value="1"/>
</dbReference>
<name>A0AA37WNL9_9GAMM</name>
<proteinExistence type="inferred from homology"/>
<organism evidence="7 8">
    <name type="scientific">Marinibactrum halimedae</name>
    <dbReference type="NCBI Taxonomy" id="1444977"/>
    <lineage>
        <taxon>Bacteria</taxon>
        <taxon>Pseudomonadati</taxon>
        <taxon>Pseudomonadota</taxon>
        <taxon>Gammaproteobacteria</taxon>
        <taxon>Cellvibrionales</taxon>
        <taxon>Cellvibrionaceae</taxon>
        <taxon>Marinibactrum</taxon>
    </lineage>
</organism>
<dbReference type="RefSeq" id="WP_232594602.1">
    <property type="nucleotide sequence ID" value="NZ_BSPD01000103.1"/>
</dbReference>
<dbReference type="Gene3D" id="3.40.50.150">
    <property type="entry name" value="Vaccinia Virus protein VP39"/>
    <property type="match status" value="1"/>
</dbReference>
<comment type="subcellular location">
    <subcellularLocation>
        <location evidence="6">Cytoplasm</location>
    </subcellularLocation>
</comment>
<dbReference type="GO" id="GO:0005829">
    <property type="term" value="C:cytosol"/>
    <property type="evidence" value="ECO:0007669"/>
    <property type="project" value="TreeGrafter"/>
</dbReference>